<dbReference type="OrthoDB" id="10498448at2759"/>
<gene>
    <name evidence="2" type="ORF">MELLADRAFT_64486</name>
</gene>
<evidence type="ECO:0000313" key="3">
    <source>
        <dbReference type="Proteomes" id="UP000001072"/>
    </source>
</evidence>
<proteinExistence type="predicted"/>
<organism evidence="3">
    <name type="scientific">Melampsora larici-populina (strain 98AG31 / pathotype 3-4-7)</name>
    <name type="common">Poplar leaf rust fungus</name>
    <dbReference type="NCBI Taxonomy" id="747676"/>
    <lineage>
        <taxon>Eukaryota</taxon>
        <taxon>Fungi</taxon>
        <taxon>Dikarya</taxon>
        <taxon>Basidiomycota</taxon>
        <taxon>Pucciniomycotina</taxon>
        <taxon>Pucciniomycetes</taxon>
        <taxon>Pucciniales</taxon>
        <taxon>Melampsoraceae</taxon>
        <taxon>Melampsora</taxon>
    </lineage>
</organism>
<dbReference type="GeneID" id="18930265"/>
<reference evidence="3" key="1">
    <citation type="journal article" date="2011" name="Proc. Natl. Acad. Sci. U.S.A.">
        <title>Obligate biotrophy features unraveled by the genomic analysis of rust fungi.</title>
        <authorList>
            <person name="Duplessis S."/>
            <person name="Cuomo C.A."/>
            <person name="Lin Y.-C."/>
            <person name="Aerts A."/>
            <person name="Tisserant E."/>
            <person name="Veneault-Fourrey C."/>
            <person name="Joly D.L."/>
            <person name="Hacquard S."/>
            <person name="Amselem J."/>
            <person name="Cantarel B.L."/>
            <person name="Chiu R."/>
            <person name="Coutinho P.M."/>
            <person name="Feau N."/>
            <person name="Field M."/>
            <person name="Frey P."/>
            <person name="Gelhaye E."/>
            <person name="Goldberg J."/>
            <person name="Grabherr M.G."/>
            <person name="Kodira C.D."/>
            <person name="Kohler A."/>
            <person name="Kuees U."/>
            <person name="Lindquist E.A."/>
            <person name="Lucas S.M."/>
            <person name="Mago R."/>
            <person name="Mauceli E."/>
            <person name="Morin E."/>
            <person name="Murat C."/>
            <person name="Pangilinan J.L."/>
            <person name="Park R."/>
            <person name="Pearson M."/>
            <person name="Quesneville H."/>
            <person name="Rouhier N."/>
            <person name="Sakthikumar S."/>
            <person name="Salamov A.A."/>
            <person name="Schmutz J."/>
            <person name="Selles B."/>
            <person name="Shapiro H."/>
            <person name="Tanguay P."/>
            <person name="Tuskan G.A."/>
            <person name="Henrissat B."/>
            <person name="Van de Peer Y."/>
            <person name="Rouze P."/>
            <person name="Ellis J.G."/>
            <person name="Dodds P.N."/>
            <person name="Schein J.E."/>
            <person name="Zhong S."/>
            <person name="Hamelin R.C."/>
            <person name="Grigoriev I.V."/>
            <person name="Szabo L.J."/>
            <person name="Martin F."/>
        </authorList>
    </citation>
    <scope>NUCLEOTIDE SEQUENCE [LARGE SCALE GENOMIC DNA]</scope>
    <source>
        <strain evidence="3">98AG31 / pathotype 3-4-7</strain>
    </source>
</reference>
<protein>
    <submittedName>
        <fullName evidence="2">Uncharacterized protein</fullName>
    </submittedName>
</protein>
<name>F4RRM3_MELLP</name>
<dbReference type="InParanoid" id="F4RRM3"/>
<dbReference type="RefSeq" id="XP_007411705.1">
    <property type="nucleotide sequence ID" value="XM_007411643.1"/>
</dbReference>
<feature type="region of interest" description="Disordered" evidence="1">
    <location>
        <begin position="60"/>
        <end position="79"/>
    </location>
</feature>
<dbReference type="AlphaFoldDB" id="F4RRM3"/>
<accession>F4RRM3</accession>
<dbReference type="Proteomes" id="UP000001072">
    <property type="component" value="Unassembled WGS sequence"/>
</dbReference>
<evidence type="ECO:0000256" key="1">
    <source>
        <dbReference type="SAM" id="MobiDB-lite"/>
    </source>
</evidence>
<dbReference type="VEuPathDB" id="FungiDB:MELLADRAFT_64486"/>
<dbReference type="HOGENOM" id="CLU_032925_2_0_1"/>
<dbReference type="EMBL" id="GL883115">
    <property type="protein sequence ID" value="EGG04952.1"/>
    <property type="molecule type" value="Genomic_DNA"/>
</dbReference>
<dbReference type="KEGG" id="mlr:MELLADRAFT_64486"/>
<feature type="compositionally biased region" description="Polar residues" evidence="1">
    <location>
        <begin position="64"/>
        <end position="79"/>
    </location>
</feature>
<dbReference type="SUPFAM" id="SSF52047">
    <property type="entry name" value="RNI-like"/>
    <property type="match status" value="1"/>
</dbReference>
<sequence>MLRFIIQVQPILSLEVVRGVARTMRSECPPTATRLLYLKRQQNSFCLMLIKKFATSRGSHQRETMINSSDSPYRPSNSQQDGWLPVEIVSQIVEIFFDQLSAGKVSCQDWVESIAYDLLLSSSSTAELLSLRLVCKTWDMAVTPICFRAVWFHDSKGVQSIIDLMTIPEPLDISSFVIKMINLIGRNVTELHLKVSDLIMITPALVEAVRNIKDLKTLSIQGRRHYEPHGGYDPQALSDLLAAPCNLECLIFQGYNLKHSKLAPTALSKLKHIRFIDCFDSTNIESIIDIIDRTKDSVISMEMLADETDHDSYEFPNNIEPVFNGILNTLEVISCGTIMSDLSERTVETEFPRLRVICNIYASSYHEDSFVALWDIFYNVRTIVQLSDDGQNFWRSSLNRISDDPWKPPKLRLLVFTSFHGEDEELDSELVDTLKSHGVYCCYIPRIRPDEMLVS</sequence>
<evidence type="ECO:0000313" key="2">
    <source>
        <dbReference type="EMBL" id="EGG04952.1"/>
    </source>
</evidence>
<keyword evidence="3" id="KW-1185">Reference proteome</keyword>